<dbReference type="GO" id="GO:0016787">
    <property type="term" value="F:hydrolase activity"/>
    <property type="evidence" value="ECO:0007669"/>
    <property type="project" value="UniProtKB-KW"/>
</dbReference>
<dbReference type="InterPro" id="IPR029058">
    <property type="entry name" value="AB_hydrolase_fold"/>
</dbReference>
<evidence type="ECO:0000313" key="4">
    <source>
        <dbReference type="Proteomes" id="UP001059380"/>
    </source>
</evidence>
<protein>
    <submittedName>
        <fullName evidence="3">Alpha/beta hydrolase</fullName>
    </submittedName>
</protein>
<dbReference type="SUPFAM" id="SSF53474">
    <property type="entry name" value="alpha/beta-Hydrolases"/>
    <property type="match status" value="1"/>
</dbReference>
<proteinExistence type="predicted"/>
<dbReference type="Gene3D" id="3.40.50.1820">
    <property type="entry name" value="alpha/beta hydrolase"/>
    <property type="match status" value="1"/>
</dbReference>
<keyword evidence="1 3" id="KW-0378">Hydrolase</keyword>
<organism evidence="3 4">
    <name type="scientific">Occallatibacter riparius</name>
    <dbReference type="NCBI Taxonomy" id="1002689"/>
    <lineage>
        <taxon>Bacteria</taxon>
        <taxon>Pseudomonadati</taxon>
        <taxon>Acidobacteriota</taxon>
        <taxon>Terriglobia</taxon>
        <taxon>Terriglobales</taxon>
        <taxon>Acidobacteriaceae</taxon>
        <taxon>Occallatibacter</taxon>
    </lineage>
</organism>
<dbReference type="Proteomes" id="UP001059380">
    <property type="component" value="Chromosome"/>
</dbReference>
<keyword evidence="4" id="KW-1185">Reference proteome</keyword>
<dbReference type="KEGG" id="orp:MOP44_20370"/>
<dbReference type="InterPro" id="IPR049492">
    <property type="entry name" value="BD-FAE-like_dom"/>
</dbReference>
<dbReference type="RefSeq" id="WP_260792246.1">
    <property type="nucleotide sequence ID" value="NZ_CP093313.1"/>
</dbReference>
<dbReference type="InterPro" id="IPR050300">
    <property type="entry name" value="GDXG_lipolytic_enzyme"/>
</dbReference>
<evidence type="ECO:0000259" key="2">
    <source>
        <dbReference type="Pfam" id="PF20434"/>
    </source>
</evidence>
<evidence type="ECO:0000313" key="3">
    <source>
        <dbReference type="EMBL" id="UWZ82913.1"/>
    </source>
</evidence>
<name>A0A9J7BKE6_9BACT</name>
<sequence>MILLSASLCTILTAQQKPAAQPFDMASAFPPKMQSFPLYGDEAIPNSKPGPDEETGTNTGWVQRVSRPKIEVYLPAKVKATGAGVLVIPGGGYAGLSYEFEGTQQAAFFVDHGIAAFVVKYRLPSDKTMVDKSIGPLQDAQQAIRFVRQHAREWNVDPSRVGVIGFSAGGHVATTLATHFSKAYVDNPDQVSLRPDFLIAVYPVISMDAKITHMDSRKALLGANPSDDLVRLFSNELQVTPETPPTLLLHASDDRLVDVDNTIQFYEALRHAGVPVEARLFEKGQHGFFLMPRDRWQGAILEWLETNGWLCARGK</sequence>
<evidence type="ECO:0000256" key="1">
    <source>
        <dbReference type="ARBA" id="ARBA00022801"/>
    </source>
</evidence>
<dbReference type="Pfam" id="PF20434">
    <property type="entry name" value="BD-FAE"/>
    <property type="match status" value="1"/>
</dbReference>
<dbReference type="EMBL" id="CP093313">
    <property type="protein sequence ID" value="UWZ82913.1"/>
    <property type="molecule type" value="Genomic_DNA"/>
</dbReference>
<accession>A0A9J7BKE6</accession>
<dbReference type="PANTHER" id="PTHR48081">
    <property type="entry name" value="AB HYDROLASE SUPERFAMILY PROTEIN C4A8.06C"/>
    <property type="match status" value="1"/>
</dbReference>
<gene>
    <name evidence="3" type="ORF">MOP44_20370</name>
</gene>
<dbReference type="AlphaFoldDB" id="A0A9J7BKE6"/>
<feature type="domain" description="BD-FAE-like" evidence="2">
    <location>
        <begin position="71"/>
        <end position="269"/>
    </location>
</feature>
<dbReference type="PANTHER" id="PTHR48081:SF6">
    <property type="entry name" value="PEPTIDASE S9 PROLYL OLIGOPEPTIDASE CATALYTIC DOMAIN-CONTAINING PROTEIN"/>
    <property type="match status" value="1"/>
</dbReference>
<reference evidence="3" key="1">
    <citation type="submission" date="2021-04" db="EMBL/GenBank/DDBJ databases">
        <title>Phylogenetic analysis of Acidobacteriaceae.</title>
        <authorList>
            <person name="Qiu L."/>
            <person name="Zhang Q."/>
        </authorList>
    </citation>
    <scope>NUCLEOTIDE SEQUENCE</scope>
    <source>
        <strain evidence="3">DSM 25168</strain>
    </source>
</reference>